<feature type="domain" description="Histidine kinase/HSP90-like ATPase" evidence="7">
    <location>
        <begin position="159"/>
        <end position="251"/>
    </location>
</feature>
<dbReference type="EC" id="2.7.13.3" evidence="2"/>
<dbReference type="RefSeq" id="WP_115929650.1">
    <property type="nucleotide sequence ID" value="NZ_QNVV01000020.1"/>
</dbReference>
<keyword evidence="6" id="KW-1133">Transmembrane helix</keyword>
<evidence type="ECO:0000313" key="9">
    <source>
        <dbReference type="Proteomes" id="UP000256257"/>
    </source>
</evidence>
<evidence type="ECO:0000256" key="2">
    <source>
        <dbReference type="ARBA" id="ARBA00012438"/>
    </source>
</evidence>
<proteinExistence type="predicted"/>
<evidence type="ECO:0000256" key="1">
    <source>
        <dbReference type="ARBA" id="ARBA00000085"/>
    </source>
</evidence>
<keyword evidence="6" id="KW-0812">Transmembrane</keyword>
<comment type="catalytic activity">
    <reaction evidence="1">
        <text>ATP + protein L-histidine = ADP + protein N-phospho-L-histidine.</text>
        <dbReference type="EC" id="2.7.13.3"/>
    </reaction>
</comment>
<keyword evidence="4" id="KW-0418">Kinase</keyword>
<protein>
    <recommendedName>
        <fullName evidence="2">histidine kinase</fullName>
        <ecNumber evidence="2">2.7.13.3</ecNumber>
    </recommendedName>
</protein>
<dbReference type="SMART" id="SM00387">
    <property type="entry name" value="HATPase_c"/>
    <property type="match status" value="1"/>
</dbReference>
<keyword evidence="9" id="KW-1185">Reference proteome</keyword>
<keyword evidence="3" id="KW-0808">Transferase</keyword>
<evidence type="ECO:0000259" key="7">
    <source>
        <dbReference type="SMART" id="SM00387"/>
    </source>
</evidence>
<dbReference type="PANTHER" id="PTHR24421:SF10">
    <property type="entry name" value="NITRATE_NITRITE SENSOR PROTEIN NARQ"/>
    <property type="match status" value="1"/>
</dbReference>
<sequence>MAYPDNESTIVSWIWIGIGILFLSTAFIIVLVIHHFEQVRKNKRKMIQLVRSTQTECWENIHYLQEKDRERLAEELHDNIISELNMIRLNINDRNVKELNSDLKRSMQLIRELSHNLTPPDLNGIELADVIADYLVQISKEVEVLYFNHTEQNITVNSTIKLNLFRIVQELITNILKHASATKITVLLRVSVQYLSLIVQDNGRGFPSGKNHKGIGLKNIQSRSRKINALYKFKTKPGNGTRCVVFLILKQK</sequence>
<dbReference type="EMBL" id="QNVV01000020">
    <property type="protein sequence ID" value="REC44181.1"/>
    <property type="molecule type" value="Genomic_DNA"/>
</dbReference>
<dbReference type="SUPFAM" id="SSF55874">
    <property type="entry name" value="ATPase domain of HSP90 chaperone/DNA topoisomerase II/histidine kinase"/>
    <property type="match status" value="1"/>
</dbReference>
<organism evidence="8 9">
    <name type="scientific">Chryseobacterium pennipullorum</name>
    <dbReference type="NCBI Taxonomy" id="2258963"/>
    <lineage>
        <taxon>Bacteria</taxon>
        <taxon>Pseudomonadati</taxon>
        <taxon>Bacteroidota</taxon>
        <taxon>Flavobacteriia</taxon>
        <taxon>Flavobacteriales</taxon>
        <taxon>Weeksellaceae</taxon>
        <taxon>Chryseobacterium group</taxon>
        <taxon>Chryseobacterium</taxon>
    </lineage>
</organism>
<keyword evidence="6" id="KW-0472">Membrane</keyword>
<accession>A0A3D9AS12</accession>
<gene>
    <name evidence="8" type="ORF">DRF67_17790</name>
</gene>
<keyword evidence="5" id="KW-0902">Two-component regulatory system</keyword>
<evidence type="ECO:0000256" key="4">
    <source>
        <dbReference type="ARBA" id="ARBA00022777"/>
    </source>
</evidence>
<evidence type="ECO:0000256" key="5">
    <source>
        <dbReference type="ARBA" id="ARBA00023012"/>
    </source>
</evidence>
<feature type="transmembrane region" description="Helical" evidence="6">
    <location>
        <begin position="12"/>
        <end position="36"/>
    </location>
</feature>
<dbReference type="GO" id="GO:0004673">
    <property type="term" value="F:protein histidine kinase activity"/>
    <property type="evidence" value="ECO:0007669"/>
    <property type="project" value="UniProtKB-EC"/>
</dbReference>
<dbReference type="AlphaFoldDB" id="A0A3D9AS12"/>
<dbReference type="GO" id="GO:0000160">
    <property type="term" value="P:phosphorelay signal transduction system"/>
    <property type="evidence" value="ECO:0007669"/>
    <property type="project" value="UniProtKB-KW"/>
</dbReference>
<comment type="caution">
    <text evidence="8">The sequence shown here is derived from an EMBL/GenBank/DDBJ whole genome shotgun (WGS) entry which is preliminary data.</text>
</comment>
<dbReference type="Proteomes" id="UP000256257">
    <property type="component" value="Unassembled WGS sequence"/>
</dbReference>
<dbReference type="Gene3D" id="3.30.565.10">
    <property type="entry name" value="Histidine kinase-like ATPase, C-terminal domain"/>
    <property type="match status" value="1"/>
</dbReference>
<dbReference type="InterPro" id="IPR036890">
    <property type="entry name" value="HATPase_C_sf"/>
</dbReference>
<reference evidence="8 9" key="1">
    <citation type="submission" date="2018-06" db="EMBL/GenBank/DDBJ databases">
        <title>Novel Chryseobacterium species.</title>
        <authorList>
            <person name="Newman J."/>
            <person name="Hugo C."/>
            <person name="Oosthuizen L."/>
            <person name="Charimba G."/>
        </authorList>
    </citation>
    <scope>NUCLEOTIDE SEQUENCE [LARGE SCALE GENOMIC DNA]</scope>
    <source>
        <strain evidence="8 9">7_F195</strain>
    </source>
</reference>
<dbReference type="CDD" id="cd16917">
    <property type="entry name" value="HATPase_UhpB-NarQ-NarX-like"/>
    <property type="match status" value="1"/>
</dbReference>
<evidence type="ECO:0000256" key="6">
    <source>
        <dbReference type="SAM" id="Phobius"/>
    </source>
</evidence>
<dbReference type="PANTHER" id="PTHR24421">
    <property type="entry name" value="NITRATE/NITRITE SENSOR PROTEIN NARX-RELATED"/>
    <property type="match status" value="1"/>
</dbReference>
<evidence type="ECO:0000313" key="8">
    <source>
        <dbReference type="EMBL" id="REC44181.1"/>
    </source>
</evidence>
<dbReference type="InterPro" id="IPR050482">
    <property type="entry name" value="Sensor_HK_TwoCompSys"/>
</dbReference>
<evidence type="ECO:0000256" key="3">
    <source>
        <dbReference type="ARBA" id="ARBA00022679"/>
    </source>
</evidence>
<dbReference type="InterPro" id="IPR003594">
    <property type="entry name" value="HATPase_dom"/>
</dbReference>
<dbReference type="OrthoDB" id="9778366at2"/>
<dbReference type="Pfam" id="PF02518">
    <property type="entry name" value="HATPase_c"/>
    <property type="match status" value="1"/>
</dbReference>
<name>A0A3D9AS12_9FLAO</name>